<name>A0A8J7H9Y3_9CYAN</name>
<dbReference type="InterPro" id="IPR008030">
    <property type="entry name" value="NmrA-like"/>
</dbReference>
<comment type="caution">
    <text evidence="2">The sequence shown here is derived from an EMBL/GenBank/DDBJ whole genome shotgun (WGS) entry which is preliminary data.</text>
</comment>
<gene>
    <name evidence="2" type="ORF">I8751_10955</name>
</gene>
<dbReference type="RefSeq" id="WP_214439179.1">
    <property type="nucleotide sequence ID" value="NZ_JAECZB010000021.1"/>
</dbReference>
<dbReference type="Gene3D" id="3.40.50.720">
    <property type="entry name" value="NAD(P)-binding Rossmann-like Domain"/>
    <property type="match status" value="1"/>
</dbReference>
<dbReference type="AlphaFoldDB" id="A0A8J7H9Y3"/>
<dbReference type="Pfam" id="PF05368">
    <property type="entry name" value="NmrA"/>
    <property type="match status" value="1"/>
</dbReference>
<dbReference type="Gene3D" id="3.90.25.10">
    <property type="entry name" value="UDP-galactose 4-epimerase, domain 1"/>
    <property type="match status" value="1"/>
</dbReference>
<protein>
    <submittedName>
        <fullName evidence="2">NmrA family NAD(P)-binding protein</fullName>
    </submittedName>
</protein>
<reference evidence="2 3" key="1">
    <citation type="journal article" date="2021" name="Int. J. Syst. Evol. Microbiol.">
        <title>Amazonocrinis nigriterrae gen. nov., sp. nov., Atlanticothrix silvestris gen. nov., sp. nov. and Dendronalium phyllosphericum gen. nov., sp. nov., nostocacean cyanobacteria from Brazilian environments.</title>
        <authorList>
            <person name="Alvarenga D.O."/>
            <person name="Andreote A.P.D."/>
            <person name="Branco L.H.Z."/>
            <person name="Delbaje E."/>
            <person name="Cruz R.B."/>
            <person name="Varani A.M."/>
            <person name="Fiore M.F."/>
        </authorList>
    </citation>
    <scope>NUCLEOTIDE SEQUENCE [LARGE SCALE GENOMIC DNA]</scope>
    <source>
        <strain evidence="2 3">CENA357</strain>
    </source>
</reference>
<dbReference type="PANTHER" id="PTHR43162">
    <property type="match status" value="1"/>
</dbReference>
<keyword evidence="3" id="KW-1185">Reference proteome</keyword>
<proteinExistence type="predicted"/>
<evidence type="ECO:0000313" key="2">
    <source>
        <dbReference type="EMBL" id="MBH8552878.1"/>
    </source>
</evidence>
<dbReference type="Proteomes" id="UP000599391">
    <property type="component" value="Unassembled WGS sequence"/>
</dbReference>
<accession>A0A8J7H9Y3</accession>
<dbReference type="InterPro" id="IPR036291">
    <property type="entry name" value="NAD(P)-bd_dom_sf"/>
</dbReference>
<evidence type="ECO:0000313" key="3">
    <source>
        <dbReference type="Proteomes" id="UP000599391"/>
    </source>
</evidence>
<dbReference type="InterPro" id="IPR051604">
    <property type="entry name" value="Ergot_Alk_Oxidoreductase"/>
</dbReference>
<organism evidence="2 3">
    <name type="scientific">Atlanticothrix silvestris CENA357</name>
    <dbReference type="NCBI Taxonomy" id="1725252"/>
    <lineage>
        <taxon>Bacteria</taxon>
        <taxon>Bacillati</taxon>
        <taxon>Cyanobacteriota</taxon>
        <taxon>Cyanophyceae</taxon>
        <taxon>Nostocales</taxon>
        <taxon>Nodulariaceae</taxon>
        <taxon>Atlanticothrix</taxon>
        <taxon>Atlanticothrix silvestris</taxon>
    </lineage>
</organism>
<dbReference type="PANTHER" id="PTHR43162:SF1">
    <property type="entry name" value="PRESTALK A DIFFERENTIATION PROTEIN A"/>
    <property type="match status" value="1"/>
</dbReference>
<sequence>MINATETTLAIREVTMSNTTETATVLVIGATGQTGRLIVQELERDPGATQVRISSRRKDQVEQLRTEGRDAVYLDLDDPLTFPAALEGVDRLYLLTGYTVAMLVQSKTIVDAAKKAGVQHIVHQGVFSDWDTTDPHFAWHEMIERYIEASGIAWTHLHPNIFMEAMIGTFSIRNDIFPWYMGEPRVGWVALKDLATVAATVLREGSQRHGGQNYWLSVESLNATEVASILSDVLDRQIRHELKQPSDLLKDFQESSVRAEPLYAASAVEWAEQVSDGRMASIGIIRDDVMRVTGKKSIRFRDWAVENRDQLLKIG</sequence>
<dbReference type="EMBL" id="JAECZB010000021">
    <property type="protein sequence ID" value="MBH8552878.1"/>
    <property type="molecule type" value="Genomic_DNA"/>
</dbReference>
<dbReference type="SUPFAM" id="SSF51735">
    <property type="entry name" value="NAD(P)-binding Rossmann-fold domains"/>
    <property type="match status" value="1"/>
</dbReference>
<evidence type="ECO:0000259" key="1">
    <source>
        <dbReference type="Pfam" id="PF05368"/>
    </source>
</evidence>
<feature type="domain" description="NmrA-like" evidence="1">
    <location>
        <begin position="22"/>
        <end position="251"/>
    </location>
</feature>